<evidence type="ECO:0000313" key="2">
    <source>
        <dbReference type="Proteomes" id="UP000199236"/>
    </source>
</evidence>
<protein>
    <recommendedName>
        <fullName evidence="3">Phage DNA packaging protein, Nu1 subunit of terminase</fullName>
    </recommendedName>
</protein>
<sequence>MQSTHSSSEDQNSLLLPLSAKEKRLMAKTKFAEFLGISKGRVSQLIKDGLPVEPNGMIDSEAGKTWYSAHCSPNRRKALTENIPTSARAELDAVRVERAKLDLEREKGNLIDRMAAKQAIFSRARAERDAWIGWASRASVALASELEADPKDAFALMDKLVRDHLADLAELPLKELADD</sequence>
<dbReference type="Proteomes" id="UP000199236">
    <property type="component" value="Unassembled WGS sequence"/>
</dbReference>
<name>A0A1I5C2H0_9HYPH</name>
<dbReference type="AlphaFoldDB" id="A0A1I5C2H0"/>
<dbReference type="STRING" id="655353.SAMN04488056_10291"/>
<gene>
    <name evidence="1" type="ORF">SAMN04488056_10291</name>
</gene>
<evidence type="ECO:0008006" key="3">
    <source>
        <dbReference type="Google" id="ProtNLM"/>
    </source>
</evidence>
<keyword evidence="2" id="KW-1185">Reference proteome</keyword>
<proteinExistence type="predicted"/>
<organism evidence="1 2">
    <name type="scientific">Cohaesibacter marisflavi</name>
    <dbReference type="NCBI Taxonomy" id="655353"/>
    <lineage>
        <taxon>Bacteria</taxon>
        <taxon>Pseudomonadati</taxon>
        <taxon>Pseudomonadota</taxon>
        <taxon>Alphaproteobacteria</taxon>
        <taxon>Hyphomicrobiales</taxon>
        <taxon>Cohaesibacteraceae</taxon>
    </lineage>
</organism>
<evidence type="ECO:0000313" key="1">
    <source>
        <dbReference type="EMBL" id="SFN81117.1"/>
    </source>
</evidence>
<dbReference type="EMBL" id="FOVR01000002">
    <property type="protein sequence ID" value="SFN81117.1"/>
    <property type="molecule type" value="Genomic_DNA"/>
</dbReference>
<accession>A0A1I5C2H0</accession>
<reference evidence="1 2" key="1">
    <citation type="submission" date="2016-10" db="EMBL/GenBank/DDBJ databases">
        <authorList>
            <person name="de Groot N.N."/>
        </authorList>
    </citation>
    <scope>NUCLEOTIDE SEQUENCE [LARGE SCALE GENOMIC DNA]</scope>
    <source>
        <strain evidence="1 2">CGMCC 1.9157</strain>
    </source>
</reference>